<feature type="compositionally biased region" description="Polar residues" evidence="2">
    <location>
        <begin position="1"/>
        <end position="11"/>
    </location>
</feature>
<name>A0AAD1X6P7_EUPCR</name>
<dbReference type="PROSITE" id="PS50031">
    <property type="entry name" value="EH"/>
    <property type="match status" value="1"/>
</dbReference>
<dbReference type="GO" id="GO:0005886">
    <property type="term" value="C:plasma membrane"/>
    <property type="evidence" value="ECO:0007669"/>
    <property type="project" value="TreeGrafter"/>
</dbReference>
<feature type="compositionally biased region" description="Gly residues" evidence="2">
    <location>
        <begin position="193"/>
        <end position="205"/>
    </location>
</feature>
<dbReference type="PANTHER" id="PTHR11216:SF174">
    <property type="entry name" value="GH06923P"/>
    <property type="match status" value="1"/>
</dbReference>
<dbReference type="PANTHER" id="PTHR11216">
    <property type="entry name" value="EH DOMAIN"/>
    <property type="match status" value="1"/>
</dbReference>
<dbReference type="EMBL" id="CAMPGE010000706">
    <property type="protein sequence ID" value="CAI2359460.1"/>
    <property type="molecule type" value="Genomic_DNA"/>
</dbReference>
<dbReference type="InterPro" id="IPR000261">
    <property type="entry name" value="EH_dom"/>
</dbReference>
<evidence type="ECO:0000313" key="5">
    <source>
        <dbReference type="Proteomes" id="UP001295684"/>
    </source>
</evidence>
<reference evidence="4" key="1">
    <citation type="submission" date="2023-07" db="EMBL/GenBank/DDBJ databases">
        <authorList>
            <consortium name="AG Swart"/>
            <person name="Singh M."/>
            <person name="Singh A."/>
            <person name="Seah K."/>
            <person name="Emmerich C."/>
        </authorList>
    </citation>
    <scope>NUCLEOTIDE SEQUENCE</scope>
    <source>
        <strain evidence="4">DP1</strain>
    </source>
</reference>
<dbReference type="Proteomes" id="UP001295684">
    <property type="component" value="Unassembled WGS sequence"/>
</dbReference>
<protein>
    <recommendedName>
        <fullName evidence="3">EH domain-containing protein</fullName>
    </recommendedName>
</protein>
<dbReference type="GO" id="GO:0005737">
    <property type="term" value="C:cytoplasm"/>
    <property type="evidence" value="ECO:0007669"/>
    <property type="project" value="TreeGrafter"/>
</dbReference>
<feature type="compositionally biased region" description="Basic and acidic residues" evidence="2">
    <location>
        <begin position="411"/>
        <end position="423"/>
    </location>
</feature>
<dbReference type="AlphaFoldDB" id="A0AAD1X6P7"/>
<feature type="compositionally biased region" description="Low complexity" evidence="2">
    <location>
        <begin position="629"/>
        <end position="638"/>
    </location>
</feature>
<feature type="domain" description="EH" evidence="3">
    <location>
        <begin position="269"/>
        <end position="348"/>
    </location>
</feature>
<feature type="region of interest" description="Disordered" evidence="2">
    <location>
        <begin position="623"/>
        <end position="696"/>
    </location>
</feature>
<dbReference type="SMART" id="SM00027">
    <property type="entry name" value="EH"/>
    <property type="match status" value="1"/>
</dbReference>
<feature type="compositionally biased region" description="Pro residues" evidence="2">
    <location>
        <begin position="71"/>
        <end position="81"/>
    </location>
</feature>
<feature type="compositionally biased region" description="Low complexity" evidence="2">
    <location>
        <begin position="671"/>
        <end position="683"/>
    </location>
</feature>
<dbReference type="InterPro" id="IPR011992">
    <property type="entry name" value="EF-hand-dom_pair"/>
</dbReference>
<dbReference type="SUPFAM" id="SSF47473">
    <property type="entry name" value="EF-hand"/>
    <property type="match status" value="2"/>
</dbReference>
<gene>
    <name evidence="4" type="ORF">ECRASSUSDP1_LOCUS751</name>
</gene>
<keyword evidence="1" id="KW-0175">Coiled coil</keyword>
<accession>A0AAD1X6P7</accession>
<organism evidence="4 5">
    <name type="scientific">Euplotes crassus</name>
    <dbReference type="NCBI Taxonomy" id="5936"/>
    <lineage>
        <taxon>Eukaryota</taxon>
        <taxon>Sar</taxon>
        <taxon>Alveolata</taxon>
        <taxon>Ciliophora</taxon>
        <taxon>Intramacronucleata</taxon>
        <taxon>Spirotrichea</taxon>
        <taxon>Hypotrichia</taxon>
        <taxon>Euplotida</taxon>
        <taxon>Euplotidae</taxon>
        <taxon>Moneuplotes</taxon>
    </lineage>
</organism>
<feature type="coiled-coil region" evidence="1">
    <location>
        <begin position="511"/>
        <end position="559"/>
    </location>
</feature>
<evidence type="ECO:0000313" key="4">
    <source>
        <dbReference type="EMBL" id="CAI2359460.1"/>
    </source>
</evidence>
<evidence type="ECO:0000259" key="3">
    <source>
        <dbReference type="PROSITE" id="PS50031"/>
    </source>
</evidence>
<feature type="compositionally biased region" description="Low complexity" evidence="2">
    <location>
        <begin position="369"/>
        <end position="408"/>
    </location>
</feature>
<feature type="compositionally biased region" description="Polar residues" evidence="2">
    <location>
        <begin position="639"/>
        <end position="662"/>
    </location>
</feature>
<evidence type="ECO:0000256" key="2">
    <source>
        <dbReference type="SAM" id="MobiDB-lite"/>
    </source>
</evidence>
<comment type="caution">
    <text evidence="4">The sequence shown here is derived from an EMBL/GenBank/DDBJ whole genome shotgun (WGS) entry which is preliminary data.</text>
</comment>
<dbReference type="GO" id="GO:0006897">
    <property type="term" value="P:endocytosis"/>
    <property type="evidence" value="ECO:0007669"/>
    <property type="project" value="TreeGrafter"/>
</dbReference>
<keyword evidence="5" id="KW-1185">Reference proteome</keyword>
<evidence type="ECO:0000256" key="1">
    <source>
        <dbReference type="SAM" id="Coils"/>
    </source>
</evidence>
<feature type="compositionally biased region" description="Low complexity" evidence="2">
    <location>
        <begin position="426"/>
        <end position="439"/>
    </location>
</feature>
<dbReference type="Gene3D" id="1.10.238.10">
    <property type="entry name" value="EF-hand"/>
    <property type="match status" value="2"/>
</dbReference>
<proteinExistence type="predicted"/>
<feature type="region of interest" description="Disordered" evidence="2">
    <location>
        <begin position="369"/>
        <end position="439"/>
    </location>
</feature>
<dbReference type="GO" id="GO:0016197">
    <property type="term" value="P:endosomal transport"/>
    <property type="evidence" value="ECO:0007669"/>
    <property type="project" value="TreeGrafter"/>
</dbReference>
<feature type="region of interest" description="Disordered" evidence="2">
    <location>
        <begin position="1"/>
        <end position="82"/>
    </location>
</feature>
<feature type="region of interest" description="Disordered" evidence="2">
    <location>
        <begin position="193"/>
        <end position="212"/>
    </location>
</feature>
<sequence>MNDPNNYSTGAPQRHPMGGGGPMMSPSNQMGRPMGQQNFQNRGYGQGPPGHGQFSTNNAPPQNMMGHGMGGPPPQSEAPKPPKLKVELTNRERGYYSNMLSKMELGKAGEVDKYGNRVDGKQAVTFFKTSGVNIDTLKMIYKICARTQVESLSRDEFYTALRLIAYAQNNIPVTEDSITQNIEVPLPQFQGQGGSGGGMNGGGMGGPPPPSIADSLPDLDNLNVHALNQNPDGSLIPGMDQRLKQREVEKAQEKMEKNQDSPWYLRPEDVQKYNSFFDHFNKSASPTLSMDETMGAFKQTQLDDSTLETIWGLVDTEEAGEFDRKMFCMAMHLLYKIKLGTRLPTSMPHVLKACVTSYFSGLSSEGGMSSMNTGSSMGGNPPARPNNSMPQNSGPPNMNNMGPPNQNMGKRPPENSKAEEDPFAKSLGGNLLGSDNGPSNMGMMGAMGRDSISSRGSNNSMGMSGGMPKQAPPMNNSQNNQVKSMMEGTIREQERMIQSRKDDIAGLNGQFNANNQLLNSLKEKSERLRKELDKLNIEYKSLQGKVNQQNQEIKNEVNNISSMSTQLSAAVGSMRNMGGPGNFVSPRKDMNQDNFRGVRASHDNMEGMNQRQPRMMGGPPNGHGGNMPGGMNNRNMRPQSTDPSKTLNIQPQHFGNMGQPQQRHNDDNFYTNNGTNGPGNMNGAPDTSAENIDWGL</sequence>
<dbReference type="Pfam" id="PF12763">
    <property type="entry name" value="EH"/>
    <property type="match status" value="1"/>
</dbReference>